<dbReference type="PANTHER" id="PTHR43243:SF45">
    <property type="entry name" value="CATIONIC AMINO ACID TRANSPORTER 9, CHLOROPLASTIC"/>
    <property type="match status" value="1"/>
</dbReference>
<dbReference type="PANTHER" id="PTHR43243">
    <property type="entry name" value="INNER MEMBRANE TRANSPORTER YGJI-RELATED"/>
    <property type="match status" value="1"/>
</dbReference>
<feature type="transmembrane region" description="Helical" evidence="7">
    <location>
        <begin position="118"/>
        <end position="139"/>
    </location>
</feature>
<keyword evidence="3 7" id="KW-0812">Transmembrane</keyword>
<reference evidence="8" key="2">
    <citation type="submission" date="2021-12" db="EMBL/GenBank/DDBJ databases">
        <title>Resequencing data analysis of finger millet.</title>
        <authorList>
            <person name="Hatakeyama M."/>
            <person name="Aluri S."/>
            <person name="Balachadran M.T."/>
            <person name="Sivarajan S.R."/>
            <person name="Poveda L."/>
            <person name="Shimizu-Inatsugi R."/>
            <person name="Schlapbach R."/>
            <person name="Sreeman S.M."/>
            <person name="Shimizu K.K."/>
        </authorList>
    </citation>
    <scope>NUCLEOTIDE SEQUENCE</scope>
</reference>
<dbReference type="AlphaFoldDB" id="A0AAV5BKY9"/>
<dbReference type="EMBL" id="BQKI01000001">
    <property type="protein sequence ID" value="GJM86335.1"/>
    <property type="molecule type" value="Genomic_DNA"/>
</dbReference>
<evidence type="ECO:0000256" key="7">
    <source>
        <dbReference type="SAM" id="Phobius"/>
    </source>
</evidence>
<protein>
    <submittedName>
        <fullName evidence="8">Uncharacterized protein</fullName>
    </submittedName>
</protein>
<accession>A0AAV5BKY9</accession>
<reference evidence="8" key="1">
    <citation type="journal article" date="2018" name="DNA Res.">
        <title>Multiple hybrid de novo genome assembly of finger millet, an orphan allotetraploid crop.</title>
        <authorList>
            <person name="Hatakeyama M."/>
            <person name="Aluri S."/>
            <person name="Balachadran M.T."/>
            <person name="Sivarajan S.R."/>
            <person name="Patrignani A."/>
            <person name="Gruter S."/>
            <person name="Poveda L."/>
            <person name="Shimizu-Inatsugi R."/>
            <person name="Baeten J."/>
            <person name="Francoijs K.J."/>
            <person name="Nataraja K.N."/>
            <person name="Reddy Y.A.N."/>
            <person name="Phadnis S."/>
            <person name="Ravikumar R.L."/>
            <person name="Schlapbach R."/>
            <person name="Sreeman S.M."/>
            <person name="Shimizu K.K."/>
        </authorList>
    </citation>
    <scope>NUCLEOTIDE SEQUENCE</scope>
</reference>
<evidence type="ECO:0000256" key="4">
    <source>
        <dbReference type="ARBA" id="ARBA00022989"/>
    </source>
</evidence>
<feature type="transmembrane region" description="Helical" evidence="7">
    <location>
        <begin position="213"/>
        <end position="237"/>
    </location>
</feature>
<feature type="transmembrane region" description="Helical" evidence="7">
    <location>
        <begin position="417"/>
        <end position="439"/>
    </location>
</feature>
<organism evidence="8 9">
    <name type="scientific">Eleusine coracana subsp. coracana</name>
    <dbReference type="NCBI Taxonomy" id="191504"/>
    <lineage>
        <taxon>Eukaryota</taxon>
        <taxon>Viridiplantae</taxon>
        <taxon>Streptophyta</taxon>
        <taxon>Embryophyta</taxon>
        <taxon>Tracheophyta</taxon>
        <taxon>Spermatophyta</taxon>
        <taxon>Magnoliopsida</taxon>
        <taxon>Liliopsida</taxon>
        <taxon>Poales</taxon>
        <taxon>Poaceae</taxon>
        <taxon>PACMAD clade</taxon>
        <taxon>Chloridoideae</taxon>
        <taxon>Cynodonteae</taxon>
        <taxon>Eleusininae</taxon>
        <taxon>Eleusine</taxon>
    </lineage>
</organism>
<dbReference type="Pfam" id="PF13520">
    <property type="entry name" value="AA_permease_2"/>
    <property type="match status" value="1"/>
</dbReference>
<proteinExistence type="inferred from homology"/>
<keyword evidence="5 7" id="KW-0472">Membrane</keyword>
<feature type="transmembrane region" description="Helical" evidence="7">
    <location>
        <begin position="304"/>
        <end position="327"/>
    </location>
</feature>
<dbReference type="InterPro" id="IPR002293">
    <property type="entry name" value="AA/rel_permease1"/>
</dbReference>
<evidence type="ECO:0000313" key="8">
    <source>
        <dbReference type="EMBL" id="GJM86335.1"/>
    </source>
</evidence>
<dbReference type="Gene3D" id="1.20.1740.10">
    <property type="entry name" value="Amino acid/polyamine transporter I"/>
    <property type="match status" value="2"/>
</dbReference>
<feature type="transmembrane region" description="Helical" evidence="7">
    <location>
        <begin position="377"/>
        <end position="397"/>
    </location>
</feature>
<comment type="subcellular location">
    <subcellularLocation>
        <location evidence="1">Membrane</location>
        <topology evidence="1">Multi-pass membrane protein</topology>
    </subcellularLocation>
</comment>
<keyword evidence="4 7" id="KW-1133">Transmembrane helix</keyword>
<dbReference type="GO" id="GO:0015171">
    <property type="term" value="F:amino acid transmembrane transporter activity"/>
    <property type="evidence" value="ECO:0007669"/>
    <property type="project" value="TreeGrafter"/>
</dbReference>
<evidence type="ECO:0000256" key="2">
    <source>
        <dbReference type="ARBA" id="ARBA00008572"/>
    </source>
</evidence>
<evidence type="ECO:0000256" key="3">
    <source>
        <dbReference type="ARBA" id="ARBA00022692"/>
    </source>
</evidence>
<evidence type="ECO:0000256" key="6">
    <source>
        <dbReference type="SAM" id="MobiDB-lite"/>
    </source>
</evidence>
<dbReference type="Proteomes" id="UP001054889">
    <property type="component" value="Unassembled WGS sequence"/>
</dbReference>
<dbReference type="GO" id="GO:0016020">
    <property type="term" value="C:membrane"/>
    <property type="evidence" value="ECO:0007669"/>
    <property type="project" value="UniProtKB-SubCell"/>
</dbReference>
<feature type="region of interest" description="Disordered" evidence="6">
    <location>
        <begin position="1"/>
        <end position="52"/>
    </location>
</feature>
<gene>
    <name evidence="8" type="primary">ga02186</name>
    <name evidence="8" type="ORF">PR202_ga02186</name>
</gene>
<evidence type="ECO:0000256" key="5">
    <source>
        <dbReference type="ARBA" id="ARBA00023136"/>
    </source>
</evidence>
<sequence length="532" mass="57333">MTQEPTSLLPVWARTPTTRRPKPRRHSHSANAVAGAMEEDHHHRPSSSPGSRSFLSGLCAAALRRKPLGASASTAASGEGLVRQLGVLELVLLGIGASIGAGIFVVTGTVARDAGPGVTISFMLAGAACVLNALCYAELASRFPAVVGGAYLYTYAAFNELTAFLVFTQLMLDYHIGAASIARSLASYFIQFVELIPFFKGHIPSWIGHGEEFFGGVISINILAPILLIILTAILCYGVKESSAVNTFMTTLKRDLPIGILGSLLACVILYVAVCLVITGMVPYTLLGEDAPLAEAFAAKGLKFITVLISIGAVAGLTTTLLVGLYVQSRLYLGLGRDGLLPSIFAKVHPTRHTPLHSQIWVGCVAAVMAAGLCYRYNYSIVLMVVAFLIAVAASFTLQFRQVYVDPPGFSCPGVPIVPIISVFFNMLLFAQVCSAFHFRTICQNSCFQFRYGNLYSHYGGTLLPNVLRDPDLNNTLLGSYTKKRGTDLSSLVLSPWDCMRDMVSTTPILTVQTMLLSFTMEFLRKLHDPFV</sequence>
<comment type="similarity">
    <text evidence="2">Belongs to the amino acid-polyamine-organocation (APC) superfamily. Cationic amino acid transporter (CAT) (TC 2.A.3.3) family.</text>
</comment>
<name>A0AAV5BKY9_ELECO</name>
<feature type="transmembrane region" description="Helical" evidence="7">
    <location>
        <begin position="258"/>
        <end position="284"/>
    </location>
</feature>
<feature type="transmembrane region" description="Helical" evidence="7">
    <location>
        <begin position="145"/>
        <end position="167"/>
    </location>
</feature>
<evidence type="ECO:0000256" key="1">
    <source>
        <dbReference type="ARBA" id="ARBA00004141"/>
    </source>
</evidence>
<comment type="caution">
    <text evidence="8">The sequence shown here is derived from an EMBL/GenBank/DDBJ whole genome shotgun (WGS) entry which is preliminary data.</text>
</comment>
<evidence type="ECO:0000313" key="9">
    <source>
        <dbReference type="Proteomes" id="UP001054889"/>
    </source>
</evidence>
<feature type="transmembrane region" description="Helical" evidence="7">
    <location>
        <begin position="90"/>
        <end position="111"/>
    </location>
</feature>
<keyword evidence="9" id="KW-1185">Reference proteome</keyword>
<feature type="compositionally biased region" description="Basic residues" evidence="6">
    <location>
        <begin position="17"/>
        <end position="28"/>
    </location>
</feature>